<accession>A0A4R8A763</accession>
<feature type="transmembrane region" description="Helical" evidence="1">
    <location>
        <begin position="173"/>
        <end position="190"/>
    </location>
</feature>
<evidence type="ECO:0000313" key="2">
    <source>
        <dbReference type="EMBL" id="TDW26318.1"/>
    </source>
</evidence>
<dbReference type="PANTHER" id="PTHR40078:SF1">
    <property type="entry name" value="INTEGRAL MEMBRANE PROTEIN"/>
    <property type="match status" value="1"/>
</dbReference>
<dbReference type="AlphaFoldDB" id="A0A4R8A763"/>
<evidence type="ECO:0000313" key="3">
    <source>
        <dbReference type="Proteomes" id="UP000294743"/>
    </source>
</evidence>
<dbReference type="Proteomes" id="UP000294743">
    <property type="component" value="Unassembled WGS sequence"/>
</dbReference>
<keyword evidence="1" id="KW-0812">Transmembrane</keyword>
<feature type="transmembrane region" description="Helical" evidence="1">
    <location>
        <begin position="77"/>
        <end position="98"/>
    </location>
</feature>
<proteinExistence type="predicted"/>
<feature type="transmembrane region" description="Helical" evidence="1">
    <location>
        <begin position="104"/>
        <end position="125"/>
    </location>
</feature>
<comment type="caution">
    <text evidence="2">The sequence shown here is derived from an EMBL/GenBank/DDBJ whole genome shotgun (WGS) entry which is preliminary data.</text>
</comment>
<name>A0A4R8A763_9FIRM</name>
<dbReference type="InterPro" id="IPR038750">
    <property type="entry name" value="YczE/YyaS-like"/>
</dbReference>
<feature type="transmembrane region" description="Helical" evidence="1">
    <location>
        <begin position="12"/>
        <end position="34"/>
    </location>
</feature>
<reference evidence="2 3" key="1">
    <citation type="submission" date="2019-03" db="EMBL/GenBank/DDBJ databases">
        <title>Genomic Encyclopedia of Type Strains, Phase IV (KMG-IV): sequencing the most valuable type-strain genomes for metagenomic binning, comparative biology and taxonomic classification.</title>
        <authorList>
            <person name="Goeker M."/>
        </authorList>
    </citation>
    <scope>NUCLEOTIDE SEQUENCE [LARGE SCALE GENOMIC DNA]</scope>
    <source>
        <strain evidence="2 3">DSM 28867</strain>
    </source>
</reference>
<evidence type="ECO:0000256" key="1">
    <source>
        <dbReference type="SAM" id="Phobius"/>
    </source>
</evidence>
<feature type="transmembrane region" description="Helical" evidence="1">
    <location>
        <begin position="145"/>
        <end position="167"/>
    </location>
</feature>
<protein>
    <recommendedName>
        <fullName evidence="4">YitT family protein</fullName>
    </recommendedName>
</protein>
<dbReference type="RefSeq" id="WP_134167241.1">
    <property type="nucleotide sequence ID" value="NZ_SODD01000001.1"/>
</dbReference>
<dbReference type="PANTHER" id="PTHR40078">
    <property type="entry name" value="INTEGRAL MEMBRANE PROTEIN-RELATED"/>
    <property type="match status" value="1"/>
</dbReference>
<feature type="transmembrane region" description="Helical" evidence="1">
    <location>
        <begin position="46"/>
        <end position="70"/>
    </location>
</feature>
<sequence>MNDEYVGRRIIRMIVGSIILGFGIALAICSTQGGDAISVFSEGVSILIGTSIGNATVLFYFIWIPLAFVFYRDQLGIGTIASPVIASITLDATILYGWQTLYALPHLVAMGLGIVCIGIGLGVYVSANMGRSSYDAIIGGLSNKLGIPIWLSKSGCDVILCVIGFLLGGTVGLGPICGIICIGPVLQFTLQTITKKDQKTITT</sequence>
<keyword evidence="3" id="KW-1185">Reference proteome</keyword>
<organism evidence="2 3">
    <name type="scientific">Breznakia blatticola</name>
    <dbReference type="NCBI Taxonomy" id="1754012"/>
    <lineage>
        <taxon>Bacteria</taxon>
        <taxon>Bacillati</taxon>
        <taxon>Bacillota</taxon>
        <taxon>Erysipelotrichia</taxon>
        <taxon>Erysipelotrichales</taxon>
        <taxon>Erysipelotrichaceae</taxon>
        <taxon>Breznakia</taxon>
    </lineage>
</organism>
<evidence type="ECO:0008006" key="4">
    <source>
        <dbReference type="Google" id="ProtNLM"/>
    </source>
</evidence>
<dbReference type="Pfam" id="PF19700">
    <property type="entry name" value="DUF6198"/>
    <property type="match status" value="1"/>
</dbReference>
<dbReference type="OrthoDB" id="1654151at2"/>
<dbReference type="EMBL" id="SODD01000001">
    <property type="protein sequence ID" value="TDW26318.1"/>
    <property type="molecule type" value="Genomic_DNA"/>
</dbReference>
<gene>
    <name evidence="2" type="ORF">EDD63_10133</name>
</gene>
<keyword evidence="1" id="KW-0472">Membrane</keyword>
<keyword evidence="1" id="KW-1133">Transmembrane helix</keyword>